<protein>
    <submittedName>
        <fullName evidence="1">Uncharacterized protein</fullName>
    </submittedName>
</protein>
<sequence>MDMASPVVVPALAPPAERWGTVVPGAEALSVVPMAFSITAAVRSAGEKMSLAKAAVRP</sequence>
<evidence type="ECO:0000313" key="2">
    <source>
        <dbReference type="Proteomes" id="UP000287830"/>
    </source>
</evidence>
<comment type="caution">
    <text evidence="1">The sequence shown here is derived from an EMBL/GenBank/DDBJ whole genome shotgun (WGS) entry which is preliminary data.</text>
</comment>
<reference evidence="1 2" key="1">
    <citation type="submission" date="2018-11" db="EMBL/GenBank/DDBJ databases">
        <title>Whole genome sequence of Streptomyces chrestomyceticus NBRC 13444(T).</title>
        <authorList>
            <person name="Komaki H."/>
            <person name="Tamura T."/>
        </authorList>
    </citation>
    <scope>NUCLEOTIDE SEQUENCE [LARGE SCALE GENOMIC DNA]</scope>
    <source>
        <strain evidence="1 2">NBRC 13444</strain>
    </source>
</reference>
<name>A0A7U9PVB3_9ACTN</name>
<accession>A0A7U9PVB3</accession>
<proteinExistence type="predicted"/>
<dbReference type="EMBL" id="BHZC01000001">
    <property type="protein sequence ID" value="GCD32375.1"/>
    <property type="molecule type" value="Genomic_DNA"/>
</dbReference>
<evidence type="ECO:0000313" key="1">
    <source>
        <dbReference type="EMBL" id="GCD32375.1"/>
    </source>
</evidence>
<dbReference type="AlphaFoldDB" id="A0A7U9PVB3"/>
<organism evidence="1 2">
    <name type="scientific">Streptomyces chrestomyceticus JCM 4735</name>
    <dbReference type="NCBI Taxonomy" id="1306181"/>
    <lineage>
        <taxon>Bacteria</taxon>
        <taxon>Bacillati</taxon>
        <taxon>Actinomycetota</taxon>
        <taxon>Actinomycetes</taxon>
        <taxon>Kitasatosporales</taxon>
        <taxon>Streptomycetaceae</taxon>
        <taxon>Streptomyces</taxon>
    </lineage>
</organism>
<dbReference type="Proteomes" id="UP000287830">
    <property type="component" value="Unassembled WGS sequence"/>
</dbReference>
<gene>
    <name evidence="1" type="ORF">OEIGOIKO_00087</name>
</gene>